<keyword evidence="1" id="KW-0812">Transmembrane</keyword>
<proteinExistence type="predicted"/>
<keyword evidence="1" id="KW-1133">Transmembrane helix</keyword>
<name>A0A6J7GDK3_9ZZZZ</name>
<dbReference type="InterPro" id="IPR002881">
    <property type="entry name" value="DUF58"/>
</dbReference>
<evidence type="ECO:0000313" key="4">
    <source>
        <dbReference type="EMBL" id="CAB4833047.1"/>
    </source>
</evidence>
<reference evidence="5" key="1">
    <citation type="submission" date="2020-05" db="EMBL/GenBank/DDBJ databases">
        <authorList>
            <person name="Chiriac C."/>
            <person name="Salcher M."/>
            <person name="Ghai R."/>
            <person name="Kavagutti S V."/>
        </authorList>
    </citation>
    <scope>NUCLEOTIDE SEQUENCE</scope>
</reference>
<dbReference type="EMBL" id="CAFBMH010000030">
    <property type="protein sequence ID" value="CAB4904984.1"/>
    <property type="molecule type" value="Genomic_DNA"/>
</dbReference>
<dbReference type="EMBL" id="CAFABA010000072">
    <property type="protein sequence ID" value="CAB4833047.1"/>
    <property type="molecule type" value="Genomic_DNA"/>
</dbReference>
<feature type="transmembrane region" description="Helical" evidence="1">
    <location>
        <begin position="29"/>
        <end position="46"/>
    </location>
</feature>
<dbReference type="PANTHER" id="PTHR34351">
    <property type="entry name" value="SLR1927 PROTEIN-RELATED"/>
    <property type="match status" value="1"/>
</dbReference>
<protein>
    <submittedName>
        <fullName evidence="5">Unannotated protein</fullName>
    </submittedName>
</protein>
<feature type="domain" description="DUF58" evidence="2">
    <location>
        <begin position="190"/>
        <end position="252"/>
    </location>
</feature>
<evidence type="ECO:0000256" key="1">
    <source>
        <dbReference type="SAM" id="Phobius"/>
    </source>
</evidence>
<evidence type="ECO:0000313" key="3">
    <source>
        <dbReference type="EMBL" id="CAB4740721.1"/>
    </source>
</evidence>
<keyword evidence="1" id="KW-0472">Membrane</keyword>
<dbReference type="EMBL" id="CAEZYR010000034">
    <property type="protein sequence ID" value="CAB4740721.1"/>
    <property type="molecule type" value="Genomic_DNA"/>
</dbReference>
<dbReference type="AlphaFoldDB" id="A0A6J7GDK3"/>
<gene>
    <name evidence="3" type="ORF">UFOPK2754_01152</name>
    <name evidence="4" type="ORF">UFOPK3139_01752</name>
    <name evidence="5" type="ORF">UFOPK3543_01083</name>
    <name evidence="6" type="ORF">UFOPK3967_00654</name>
</gene>
<evidence type="ECO:0000259" key="2">
    <source>
        <dbReference type="Pfam" id="PF01882"/>
    </source>
</evidence>
<organism evidence="5">
    <name type="scientific">freshwater metagenome</name>
    <dbReference type="NCBI Taxonomy" id="449393"/>
    <lineage>
        <taxon>unclassified sequences</taxon>
        <taxon>metagenomes</taxon>
        <taxon>ecological metagenomes</taxon>
    </lineage>
</organism>
<dbReference type="PANTHER" id="PTHR34351:SF1">
    <property type="entry name" value="SLR1927 PROTEIN"/>
    <property type="match status" value="1"/>
</dbReference>
<dbReference type="Pfam" id="PF01882">
    <property type="entry name" value="DUF58"/>
    <property type="match status" value="1"/>
</dbReference>
<dbReference type="EMBL" id="CAFBOS010000027">
    <property type="protein sequence ID" value="CAB4985558.1"/>
    <property type="molecule type" value="Genomic_DNA"/>
</dbReference>
<evidence type="ECO:0000313" key="5">
    <source>
        <dbReference type="EMBL" id="CAB4904984.1"/>
    </source>
</evidence>
<sequence>MLTANGRVLVAFAALAAISGFVLGYPALIAIGFAFVLVLVVAAIWVTRRPRVDATRVVRPERVTIGGIAVSEMRIQNRSRRRTAGGTALESFGERRIPVSLPVLEPGSAETVLQPLPTGRRGVFQVGPLLVSRSDPFGLVRIGQQQRDLATLFVHPRVVELHPFPSGLHRDLDGPDLGDAPEGGITFQNLREYVEGDDLRLVHWRSFARTGTMMVRHNVDSHQPRSLIVLDTRHSVHDEGSFEEAVEAAASIMIASMLRRFPFRLETTCGTTTISDTLSRAGALDKLAALNVSTTGSIERTVRRIARGQGGASLAVVTGRCSSRDLAFLSPLRVRFDATTIACFGRQTTGEIHLSAGAVLINAQHTAEFARAWNRRAR</sequence>
<accession>A0A6J7GDK3</accession>
<evidence type="ECO:0000313" key="6">
    <source>
        <dbReference type="EMBL" id="CAB4985558.1"/>
    </source>
</evidence>